<evidence type="ECO:0000313" key="5">
    <source>
        <dbReference type="Proteomes" id="UP000291758"/>
    </source>
</evidence>
<dbReference type="InterPro" id="IPR010998">
    <property type="entry name" value="Integrase_recombinase_N"/>
</dbReference>
<dbReference type="SUPFAM" id="SSF56349">
    <property type="entry name" value="DNA breaking-rejoining enzymes"/>
    <property type="match status" value="1"/>
</dbReference>
<evidence type="ECO:0000313" key="4">
    <source>
        <dbReference type="EMBL" id="QAY63556.1"/>
    </source>
</evidence>
<feature type="domain" description="Phage integrase central" evidence="3">
    <location>
        <begin position="83"/>
        <end position="184"/>
    </location>
</feature>
<keyword evidence="1" id="KW-0238">DNA-binding</keyword>
<evidence type="ECO:0000259" key="3">
    <source>
        <dbReference type="Pfam" id="PF22022"/>
    </source>
</evidence>
<evidence type="ECO:0000256" key="2">
    <source>
        <dbReference type="SAM" id="MobiDB-lite"/>
    </source>
</evidence>
<dbReference type="OrthoDB" id="4326943at2"/>
<dbReference type="InterPro" id="IPR053876">
    <property type="entry name" value="Phage_int_M"/>
</dbReference>
<dbReference type="EMBL" id="CP035495">
    <property type="protein sequence ID" value="QAY63556.1"/>
    <property type="molecule type" value="Genomic_DNA"/>
</dbReference>
<protein>
    <recommendedName>
        <fullName evidence="3">Phage integrase central domain-containing protein</fullName>
    </recommendedName>
</protein>
<accession>A0A4P6EMK1</accession>
<gene>
    <name evidence="4" type="ORF">ET495_10190</name>
</gene>
<dbReference type="Proteomes" id="UP000291758">
    <property type="component" value="Chromosome"/>
</dbReference>
<dbReference type="InterPro" id="IPR011010">
    <property type="entry name" value="DNA_brk_join_enz"/>
</dbReference>
<evidence type="ECO:0000256" key="1">
    <source>
        <dbReference type="ARBA" id="ARBA00023125"/>
    </source>
</evidence>
<dbReference type="Gene3D" id="1.10.150.130">
    <property type="match status" value="1"/>
</dbReference>
<keyword evidence="5" id="KW-1185">Reference proteome</keyword>
<dbReference type="AlphaFoldDB" id="A0A4P6EMK1"/>
<reference evidence="4 5" key="1">
    <citation type="submission" date="2019-01" db="EMBL/GenBank/DDBJ databases">
        <title>Genome sequencing of strain 2JSPR-7.</title>
        <authorList>
            <person name="Heo J."/>
            <person name="Kim S.-J."/>
            <person name="Kim J.-S."/>
            <person name="Hong S.-B."/>
            <person name="Kwon S.-W."/>
        </authorList>
    </citation>
    <scope>NUCLEOTIDE SEQUENCE [LARGE SCALE GENOMIC DNA]</scope>
    <source>
        <strain evidence="4 5">2JSPR-7</strain>
    </source>
</reference>
<sequence>MSAMTHDRLNPGEHGEIFIKKTPSGSFQARVRVRLLDGSDTQISRSRKTRAAARLAVQAEIDERLKRPRGSVDLKPDSKVGLAARQWIDELRVQATWPRPRRRPQTIDEYERLLGTLLVPKLGKLRLNELTTARCQAWIDEIIEQGQGGPHDMVVTAAQVRMVFKAVLDRAIVHDALHSNPMDKTTTPPRKQPNPTALTVTSVHRLREAVRAWEAARAGRPGPRQTGTFPSRSTSCSGRACGSEKYSRSTGPK</sequence>
<dbReference type="Pfam" id="PF22022">
    <property type="entry name" value="Phage_int_M"/>
    <property type="match status" value="1"/>
</dbReference>
<feature type="compositionally biased region" description="Polar residues" evidence="2">
    <location>
        <begin position="225"/>
        <end position="237"/>
    </location>
</feature>
<name>A0A4P6EMK1_9MICO</name>
<dbReference type="KEGG" id="xyl:ET495_10190"/>
<organism evidence="4 5">
    <name type="scientific">Xylanimonas allomyrinae</name>
    <dbReference type="NCBI Taxonomy" id="2509459"/>
    <lineage>
        <taxon>Bacteria</taxon>
        <taxon>Bacillati</taxon>
        <taxon>Actinomycetota</taxon>
        <taxon>Actinomycetes</taxon>
        <taxon>Micrococcales</taxon>
        <taxon>Promicromonosporaceae</taxon>
        <taxon>Xylanimonas</taxon>
    </lineage>
</organism>
<proteinExistence type="predicted"/>
<dbReference type="GO" id="GO:0003677">
    <property type="term" value="F:DNA binding"/>
    <property type="evidence" value="ECO:0007669"/>
    <property type="project" value="UniProtKB-KW"/>
</dbReference>
<feature type="region of interest" description="Disordered" evidence="2">
    <location>
        <begin position="214"/>
        <end position="253"/>
    </location>
</feature>